<sequence>MCQLNLYMIPKNIPREKVISVFKKNNFYIREESYYKFDDLSEKYEFYHISSHCDCNSIISRLQEENVNSFEEYKVKKKLEDTDKLSRMKKIKCSKDYKKKARKFKKQKEKLRNRAYRLHDIVSDWTDEEIEWGLEKFLVSEELEKIRSANRFEKLNRLFREIEKEKEYKKAFGRYNEYMDKNKDLFDSIYYNISKYQKEIAEYDFSDFNEGYEQLQNLYRDILKLTNEICVYPFWQNEEQIKIEDRKEVKIEDLSVDDLVFLPYRNILKVVV</sequence>
<protein>
    <submittedName>
        <fullName evidence="1">Uncharacterized protein</fullName>
    </submittedName>
</protein>
<accession>A0A1M6GJC7</accession>
<evidence type="ECO:0000313" key="1">
    <source>
        <dbReference type="EMBL" id="SHJ10028.1"/>
    </source>
</evidence>
<dbReference type="AlphaFoldDB" id="A0A1M6GJC7"/>
<dbReference type="STRING" id="1121302.SAMN02745163_01304"/>
<dbReference type="OrthoDB" id="1925408at2"/>
<dbReference type="RefSeq" id="WP_072985874.1">
    <property type="nucleotide sequence ID" value="NZ_FQZB01000006.1"/>
</dbReference>
<name>A0A1M6GJC7_9CLOT</name>
<dbReference type="EMBL" id="FQZB01000006">
    <property type="protein sequence ID" value="SHJ10028.1"/>
    <property type="molecule type" value="Genomic_DNA"/>
</dbReference>
<evidence type="ECO:0000313" key="2">
    <source>
        <dbReference type="Proteomes" id="UP000184310"/>
    </source>
</evidence>
<proteinExistence type="predicted"/>
<organism evidence="1 2">
    <name type="scientific">Clostridium cavendishii DSM 21758</name>
    <dbReference type="NCBI Taxonomy" id="1121302"/>
    <lineage>
        <taxon>Bacteria</taxon>
        <taxon>Bacillati</taxon>
        <taxon>Bacillota</taxon>
        <taxon>Clostridia</taxon>
        <taxon>Eubacteriales</taxon>
        <taxon>Clostridiaceae</taxon>
        <taxon>Clostridium</taxon>
    </lineage>
</organism>
<keyword evidence="2" id="KW-1185">Reference proteome</keyword>
<gene>
    <name evidence="1" type="ORF">SAMN02745163_01304</name>
</gene>
<reference evidence="1 2" key="1">
    <citation type="submission" date="2016-11" db="EMBL/GenBank/DDBJ databases">
        <authorList>
            <person name="Jaros S."/>
            <person name="Januszkiewicz K."/>
            <person name="Wedrychowicz H."/>
        </authorList>
    </citation>
    <scope>NUCLEOTIDE SEQUENCE [LARGE SCALE GENOMIC DNA]</scope>
    <source>
        <strain evidence="1 2">DSM 21758</strain>
    </source>
</reference>
<dbReference type="Proteomes" id="UP000184310">
    <property type="component" value="Unassembled WGS sequence"/>
</dbReference>